<evidence type="ECO:0000256" key="2">
    <source>
        <dbReference type="ARBA" id="ARBA00016165"/>
    </source>
</evidence>
<gene>
    <name evidence="12" type="primary">petC</name>
    <name evidence="12" type="ORF">HCTETAUR1_018</name>
</gene>
<evidence type="ECO:0000256" key="5">
    <source>
        <dbReference type="ARBA" id="ARBA00022723"/>
    </source>
</evidence>
<evidence type="ECO:0000256" key="4">
    <source>
        <dbReference type="ARBA" id="ARBA00022692"/>
    </source>
</evidence>
<keyword evidence="5 9" id="KW-0479">Metal-binding</keyword>
<evidence type="ECO:0000256" key="8">
    <source>
        <dbReference type="ARBA" id="ARBA00023136"/>
    </source>
</evidence>
<proteinExistence type="predicted"/>
<dbReference type="PANTHER" id="PTHR10266:SF3">
    <property type="entry name" value="CYTOCHROME C1, HEME PROTEIN, MITOCHONDRIAL"/>
    <property type="match status" value="1"/>
</dbReference>
<evidence type="ECO:0000256" key="1">
    <source>
        <dbReference type="ARBA" id="ARBA00004370"/>
    </source>
</evidence>
<protein>
    <recommendedName>
        <fullName evidence="2">Cytochrome c1</fullName>
    </recommendedName>
</protein>
<dbReference type="GO" id="GO:0046872">
    <property type="term" value="F:metal ion binding"/>
    <property type="evidence" value="ECO:0007669"/>
    <property type="project" value="UniProtKB-KW"/>
</dbReference>
<dbReference type="PANTHER" id="PTHR10266">
    <property type="entry name" value="CYTOCHROME C1"/>
    <property type="match status" value="1"/>
</dbReference>
<keyword evidence="6 10" id="KW-1133">Transmembrane helix</keyword>
<dbReference type="InterPro" id="IPR036909">
    <property type="entry name" value="Cyt_c-like_dom_sf"/>
</dbReference>
<dbReference type="GO" id="GO:0009055">
    <property type="term" value="F:electron transfer activity"/>
    <property type="evidence" value="ECO:0007669"/>
    <property type="project" value="InterPro"/>
</dbReference>
<dbReference type="InterPro" id="IPR002326">
    <property type="entry name" value="Cyt_c1"/>
</dbReference>
<organism evidence="12">
    <name type="scientific">Candidatus Hodgkinia cicadicola</name>
    <dbReference type="NCBI Taxonomy" id="573658"/>
    <lineage>
        <taxon>Bacteria</taxon>
        <taxon>Pseudomonadati</taxon>
        <taxon>Pseudomonadota</taxon>
        <taxon>Alphaproteobacteria</taxon>
        <taxon>Hyphomicrobiales</taxon>
        <taxon>Candidatus Hodgkinia</taxon>
    </lineage>
</organism>
<dbReference type="PROSITE" id="PS51007">
    <property type="entry name" value="CYTC"/>
    <property type="match status" value="1"/>
</dbReference>
<keyword evidence="3 9" id="KW-0349">Heme</keyword>
<evidence type="ECO:0000259" key="11">
    <source>
        <dbReference type="PROSITE" id="PS51007"/>
    </source>
</evidence>
<sequence>MRLSFVFCVACYCEVNASAGGDSGNVALLAKRGLGLNAASARRGFEVYWQVCSRCHSLELFKLGDLKHLGYSKAQILYLANGGHISKRLELPYSSKAQAKAFNNGIVPPDLSLVVKRKNAEHIKNVLFGYASVYANTTARNYYYNYSFDSGVTLMPPTLVDGVVKYASKARANLVQYVLDVSEFLTWVSEPWTNFRGWLMLPAISIFSLICGLIYSTLRRFDLELV</sequence>
<feature type="binding site" description="covalent" evidence="9">
    <location>
        <position position="55"/>
    </location>
    <ligand>
        <name>heme c</name>
        <dbReference type="ChEBI" id="CHEBI:61717"/>
    </ligand>
</feature>
<comment type="subcellular location">
    <subcellularLocation>
        <location evidence="1">Membrane</location>
    </subcellularLocation>
</comment>
<evidence type="ECO:0000256" key="6">
    <source>
        <dbReference type="ARBA" id="ARBA00022989"/>
    </source>
</evidence>
<dbReference type="GO" id="GO:0020037">
    <property type="term" value="F:heme binding"/>
    <property type="evidence" value="ECO:0007669"/>
    <property type="project" value="InterPro"/>
</dbReference>
<dbReference type="SUPFAM" id="SSF46626">
    <property type="entry name" value="Cytochrome c"/>
    <property type="match status" value="1"/>
</dbReference>
<accession>A0A097GZT8</accession>
<dbReference type="AlphaFoldDB" id="A0A097GZT8"/>
<feature type="binding site" description="covalent" evidence="9">
    <location>
        <position position="52"/>
    </location>
    <ligand>
        <name>heme c</name>
        <dbReference type="ChEBI" id="CHEBI:61717"/>
    </ligand>
</feature>
<evidence type="ECO:0000256" key="7">
    <source>
        <dbReference type="ARBA" id="ARBA00023004"/>
    </source>
</evidence>
<name>A0A097GZT8_9HYPH</name>
<dbReference type="InterPro" id="IPR009056">
    <property type="entry name" value="Cyt_c-like_dom"/>
</dbReference>
<evidence type="ECO:0000256" key="10">
    <source>
        <dbReference type="SAM" id="Phobius"/>
    </source>
</evidence>
<evidence type="ECO:0000256" key="9">
    <source>
        <dbReference type="PIRSR" id="PIRSR602326-1"/>
    </source>
</evidence>
<dbReference type="GO" id="GO:0016020">
    <property type="term" value="C:membrane"/>
    <property type="evidence" value="ECO:0007669"/>
    <property type="project" value="UniProtKB-SubCell"/>
</dbReference>
<dbReference type="Pfam" id="PF02167">
    <property type="entry name" value="Cytochrom_C1"/>
    <property type="match status" value="1"/>
</dbReference>
<feature type="binding site" description="covalent" evidence="9">
    <location>
        <position position="56"/>
    </location>
    <ligand>
        <name>heme c</name>
        <dbReference type="ChEBI" id="CHEBI:61717"/>
    </ligand>
</feature>
<comment type="cofactor">
    <cofactor evidence="9">
        <name>heme c</name>
        <dbReference type="ChEBI" id="CHEBI:61717"/>
    </cofactor>
    <text evidence="9">Binds 1 heme c group covalently per subunit.</text>
</comment>
<feature type="binding site" description="covalent" evidence="9">
    <location>
        <position position="155"/>
    </location>
    <ligand>
        <name>heme c</name>
        <dbReference type="ChEBI" id="CHEBI:61717"/>
    </ligand>
</feature>
<keyword evidence="7 9" id="KW-0408">Iron</keyword>
<keyword evidence="8 10" id="KW-0472">Membrane</keyword>
<dbReference type="Gene3D" id="1.10.760.10">
    <property type="entry name" value="Cytochrome c-like domain"/>
    <property type="match status" value="1"/>
</dbReference>
<keyword evidence="4 10" id="KW-0812">Transmembrane</keyword>
<reference evidence="12" key="1">
    <citation type="journal article" date="2014" name="Cell">
        <title>Sympatric speciation in a bacterial endosymbiont results in two genomes with the functionality of one.</title>
        <authorList>
            <person name="Van Leuven J.T."/>
            <person name="Meister R.C."/>
            <person name="Simon C."/>
            <person name="McCutcheon J.P."/>
        </authorList>
    </citation>
    <scope>NUCLEOTIDE SEQUENCE</scope>
    <source>
        <strain evidence="12">TETAUR1a</strain>
    </source>
</reference>
<evidence type="ECO:0000313" key="12">
    <source>
        <dbReference type="EMBL" id="AIT41424.1"/>
    </source>
</evidence>
<feature type="domain" description="Cytochrome c" evidence="11">
    <location>
        <begin position="39"/>
        <end position="182"/>
    </location>
</feature>
<dbReference type="PRINTS" id="PR00603">
    <property type="entry name" value="CYTOCHROMEC1"/>
</dbReference>
<evidence type="ECO:0000256" key="3">
    <source>
        <dbReference type="ARBA" id="ARBA00022617"/>
    </source>
</evidence>
<feature type="transmembrane region" description="Helical" evidence="10">
    <location>
        <begin position="198"/>
        <end position="218"/>
    </location>
</feature>
<dbReference type="EMBL" id="KJ939343">
    <property type="protein sequence ID" value="AIT41424.1"/>
    <property type="molecule type" value="Genomic_DNA"/>
</dbReference>